<evidence type="ECO:0000256" key="3">
    <source>
        <dbReference type="ARBA" id="ARBA00007841"/>
    </source>
</evidence>
<evidence type="ECO:0000256" key="9">
    <source>
        <dbReference type="ARBA" id="ARBA00030615"/>
    </source>
</evidence>
<dbReference type="SUPFAM" id="SSF54791">
    <property type="entry name" value="Eukaryotic type KH-domain (KH-domain type I)"/>
    <property type="match status" value="1"/>
</dbReference>
<dbReference type="GO" id="GO:0071051">
    <property type="term" value="P:poly(A)-dependent snoRNA 3'-end processing"/>
    <property type="evidence" value="ECO:0007669"/>
    <property type="project" value="TreeGrafter"/>
</dbReference>
<dbReference type="Pfam" id="PF21262">
    <property type="entry name" value="RRP40_S1"/>
    <property type="match status" value="1"/>
</dbReference>
<dbReference type="InterPro" id="IPR049469">
    <property type="entry name" value="RRP40_KH-I"/>
</dbReference>
<dbReference type="GO" id="GO:0071035">
    <property type="term" value="P:nuclear polyadenylation-dependent rRNA catabolic process"/>
    <property type="evidence" value="ECO:0007669"/>
    <property type="project" value="TreeGrafter"/>
</dbReference>
<proteinExistence type="inferred from homology"/>
<dbReference type="Gene3D" id="2.40.50.140">
    <property type="entry name" value="Nucleic acid-binding proteins"/>
    <property type="match status" value="1"/>
</dbReference>
<keyword evidence="6" id="KW-0271">Exosome</keyword>
<accession>A0A4U5PJW6</accession>
<dbReference type="InterPro" id="IPR026699">
    <property type="entry name" value="Exosome_RNA_bind1/RRP40/RRP4"/>
</dbReference>
<dbReference type="GO" id="GO:0005730">
    <property type="term" value="C:nucleolus"/>
    <property type="evidence" value="ECO:0007669"/>
    <property type="project" value="UniProtKB-SubCell"/>
</dbReference>
<evidence type="ECO:0000256" key="1">
    <source>
        <dbReference type="ARBA" id="ARBA00004496"/>
    </source>
</evidence>
<evidence type="ECO:0000256" key="6">
    <source>
        <dbReference type="ARBA" id="ARBA00022835"/>
    </source>
</evidence>
<keyword evidence="4" id="KW-0963">Cytoplasm</keyword>
<dbReference type="GO" id="GO:0071034">
    <property type="term" value="P:CUT catabolic process"/>
    <property type="evidence" value="ECO:0007669"/>
    <property type="project" value="TreeGrafter"/>
</dbReference>
<evidence type="ECO:0000256" key="4">
    <source>
        <dbReference type="ARBA" id="ARBA00022490"/>
    </source>
</evidence>
<dbReference type="GO" id="GO:0071038">
    <property type="term" value="P:TRAMP-dependent tRNA surveillance pathway"/>
    <property type="evidence" value="ECO:0007669"/>
    <property type="project" value="TreeGrafter"/>
</dbReference>
<dbReference type="Pfam" id="PF15985">
    <property type="entry name" value="KH_6"/>
    <property type="match status" value="1"/>
</dbReference>
<dbReference type="AlphaFoldDB" id="A0A4U5PJW6"/>
<keyword evidence="8" id="KW-0539">Nucleus</keyword>
<dbReference type="GO" id="GO:0003723">
    <property type="term" value="F:RNA binding"/>
    <property type="evidence" value="ECO:0007669"/>
    <property type="project" value="UniProtKB-KW"/>
</dbReference>
<dbReference type="GO" id="GO:0000176">
    <property type="term" value="C:nuclear exosome (RNase complex)"/>
    <property type="evidence" value="ECO:0007669"/>
    <property type="project" value="TreeGrafter"/>
</dbReference>
<dbReference type="GO" id="GO:0000467">
    <property type="term" value="P:exonucleolytic trimming to generate mature 3'-end of 5.8S rRNA from tricistronic rRNA transcript (SSU-rRNA, 5.8S rRNA, LSU-rRNA)"/>
    <property type="evidence" value="ECO:0007669"/>
    <property type="project" value="TreeGrafter"/>
</dbReference>
<dbReference type="EMBL" id="AZBU02000002">
    <property type="protein sequence ID" value="TKR96786.1"/>
    <property type="molecule type" value="Genomic_DNA"/>
</dbReference>
<dbReference type="InterPro" id="IPR036612">
    <property type="entry name" value="KH_dom_type_1_sf"/>
</dbReference>
<dbReference type="Proteomes" id="UP000298663">
    <property type="component" value="Unassembled WGS sequence"/>
</dbReference>
<evidence type="ECO:0000256" key="5">
    <source>
        <dbReference type="ARBA" id="ARBA00022552"/>
    </source>
</evidence>
<dbReference type="FunFam" id="2.40.50.140:FF:000112">
    <property type="entry name" value="Exosome complex component RRP40"/>
    <property type="match status" value="1"/>
</dbReference>
<feature type="domain" description="K Homology" evidence="10">
    <location>
        <begin position="151"/>
        <end position="197"/>
    </location>
</feature>
<evidence type="ECO:0000256" key="7">
    <source>
        <dbReference type="ARBA" id="ARBA00022884"/>
    </source>
</evidence>
<evidence type="ECO:0000256" key="2">
    <source>
        <dbReference type="ARBA" id="ARBA00004604"/>
    </source>
</evidence>
<comment type="caution">
    <text evidence="11">The sequence shown here is derived from an EMBL/GenBank/DDBJ whole genome shotgun (WGS) entry which is preliminary data.</text>
</comment>
<reference evidence="11 12" key="1">
    <citation type="journal article" date="2015" name="Genome Biol.">
        <title>Comparative genomics of Steinernema reveals deeply conserved gene regulatory networks.</title>
        <authorList>
            <person name="Dillman A.R."/>
            <person name="Macchietto M."/>
            <person name="Porter C.F."/>
            <person name="Rogers A."/>
            <person name="Williams B."/>
            <person name="Antoshechkin I."/>
            <person name="Lee M.M."/>
            <person name="Goodwin Z."/>
            <person name="Lu X."/>
            <person name="Lewis E.E."/>
            <person name="Goodrich-Blair H."/>
            <person name="Stock S.P."/>
            <person name="Adams B.J."/>
            <person name="Sternberg P.W."/>
            <person name="Mortazavi A."/>
        </authorList>
    </citation>
    <scope>NUCLEOTIDE SEQUENCE [LARGE SCALE GENOMIC DNA]</scope>
    <source>
        <strain evidence="11 12">ALL</strain>
    </source>
</reference>
<evidence type="ECO:0000313" key="11">
    <source>
        <dbReference type="EMBL" id="TKR96786.1"/>
    </source>
</evidence>
<name>A0A4U5PJW6_STECR</name>
<comment type="similarity">
    <text evidence="3">Belongs to the RRP40 family.</text>
</comment>
<dbReference type="GO" id="GO:0000177">
    <property type="term" value="C:cytoplasmic exosome (RNase complex)"/>
    <property type="evidence" value="ECO:0007669"/>
    <property type="project" value="TreeGrafter"/>
</dbReference>
<reference evidence="11 12" key="2">
    <citation type="journal article" date="2019" name="G3 (Bethesda)">
        <title>Hybrid Assembly of the Genome of the Entomopathogenic Nematode Steinernema carpocapsae Identifies the X-Chromosome.</title>
        <authorList>
            <person name="Serra L."/>
            <person name="Macchietto M."/>
            <person name="Macias-Munoz A."/>
            <person name="McGill C.J."/>
            <person name="Rodriguez I.M."/>
            <person name="Rodriguez B."/>
            <person name="Murad R."/>
            <person name="Mortazavi A."/>
        </authorList>
    </citation>
    <scope>NUCLEOTIDE SEQUENCE [LARGE SCALE GENOMIC DNA]</scope>
    <source>
        <strain evidence="11 12">ALL</strain>
    </source>
</reference>
<dbReference type="STRING" id="34508.A0A4U5PJW6"/>
<dbReference type="CDD" id="cd22526">
    <property type="entry name" value="KH-I_Rrp40"/>
    <property type="match status" value="1"/>
</dbReference>
<dbReference type="Gene3D" id="3.30.1370.10">
    <property type="entry name" value="K Homology domain, type 1"/>
    <property type="match status" value="1"/>
</dbReference>
<sequence>MQNRILLPGDVIPEATITLGAQKDPRVIGCGMVKRDDLIVANRPGLFREDGNKQWLRISSRKYWPQVGDLVLGIITGKQADAFKVDIGASEQATVSMLKFEGATKRNKPTLKEGDLIYGRVETANKHLEPELTCVDQEHRGRGLGGLTEGGYNFLVSLDIAHRLLFPQYPLLNLIGKDIKFEIAVGVNGRIWINAPTYKEIRAIRRMILESERTPVKELRDFVERSIAIMKGVAPAEPEPMDQN</sequence>
<dbReference type="PANTHER" id="PTHR21321">
    <property type="entry name" value="PNAS-3 RELATED"/>
    <property type="match status" value="1"/>
</dbReference>
<dbReference type="SUPFAM" id="SSF50249">
    <property type="entry name" value="Nucleic acid-binding proteins"/>
    <property type="match status" value="1"/>
</dbReference>
<dbReference type="CDD" id="cd05790">
    <property type="entry name" value="S1_Rrp40"/>
    <property type="match status" value="1"/>
</dbReference>
<dbReference type="OrthoDB" id="340500at2759"/>
<keyword evidence="7" id="KW-0694">RNA-binding</keyword>
<protein>
    <recommendedName>
        <fullName evidence="9">Ribosomal RNA-processing protein 40</fullName>
    </recommendedName>
</protein>
<keyword evidence="12" id="KW-1185">Reference proteome</keyword>
<dbReference type="GO" id="GO:0034475">
    <property type="term" value="P:U4 snRNA 3'-end processing"/>
    <property type="evidence" value="ECO:0007669"/>
    <property type="project" value="TreeGrafter"/>
</dbReference>
<gene>
    <name evidence="11" type="ORF">L596_010757</name>
</gene>
<dbReference type="InterPro" id="IPR004088">
    <property type="entry name" value="KH_dom_type_1"/>
</dbReference>
<organism evidence="11 12">
    <name type="scientific">Steinernema carpocapsae</name>
    <name type="common">Entomopathogenic nematode</name>
    <dbReference type="NCBI Taxonomy" id="34508"/>
    <lineage>
        <taxon>Eukaryota</taxon>
        <taxon>Metazoa</taxon>
        <taxon>Ecdysozoa</taxon>
        <taxon>Nematoda</taxon>
        <taxon>Chromadorea</taxon>
        <taxon>Rhabditida</taxon>
        <taxon>Tylenchina</taxon>
        <taxon>Panagrolaimomorpha</taxon>
        <taxon>Strongyloidoidea</taxon>
        <taxon>Steinernematidae</taxon>
        <taxon>Steinernema</taxon>
    </lineage>
</organism>
<dbReference type="PANTHER" id="PTHR21321:SF1">
    <property type="entry name" value="EXOSOME COMPLEX COMPONENT RRP40"/>
    <property type="match status" value="1"/>
</dbReference>
<dbReference type="InterPro" id="IPR012340">
    <property type="entry name" value="NA-bd_OB-fold"/>
</dbReference>
<evidence type="ECO:0000259" key="10">
    <source>
        <dbReference type="Pfam" id="PF15985"/>
    </source>
</evidence>
<evidence type="ECO:0000256" key="8">
    <source>
        <dbReference type="ARBA" id="ARBA00023242"/>
    </source>
</evidence>
<dbReference type="InterPro" id="IPR037319">
    <property type="entry name" value="Rrp40_S1"/>
</dbReference>
<comment type="subcellular location">
    <subcellularLocation>
        <location evidence="1">Cytoplasm</location>
    </subcellularLocation>
    <subcellularLocation>
        <location evidence="2">Nucleus</location>
        <location evidence="2">Nucleolus</location>
    </subcellularLocation>
</comment>
<keyword evidence="5" id="KW-0698">rRNA processing</keyword>
<evidence type="ECO:0000313" key="12">
    <source>
        <dbReference type="Proteomes" id="UP000298663"/>
    </source>
</evidence>